<dbReference type="Gene3D" id="3.60.20.10">
    <property type="entry name" value="Glutamine Phosphoribosylpyrophosphate, subunit 1, domain 1"/>
    <property type="match status" value="1"/>
</dbReference>
<dbReference type="AlphaFoldDB" id="A0A1D6H5M9"/>
<dbReference type="InterPro" id="IPR029055">
    <property type="entry name" value="Ntn_hydrolases_N"/>
</dbReference>
<organism evidence="2">
    <name type="scientific">Zea mays</name>
    <name type="common">Maize</name>
    <dbReference type="NCBI Taxonomy" id="4577"/>
    <lineage>
        <taxon>Eukaryota</taxon>
        <taxon>Viridiplantae</taxon>
        <taxon>Streptophyta</taxon>
        <taxon>Embryophyta</taxon>
        <taxon>Tracheophyta</taxon>
        <taxon>Spermatophyta</taxon>
        <taxon>Magnoliopsida</taxon>
        <taxon>Liliopsida</taxon>
        <taxon>Poales</taxon>
        <taxon>Poaceae</taxon>
        <taxon>PACMAD clade</taxon>
        <taxon>Panicoideae</taxon>
        <taxon>Andropogonodae</taxon>
        <taxon>Andropogoneae</taxon>
        <taxon>Tripsacinae</taxon>
        <taxon>Zea</taxon>
    </lineage>
</organism>
<dbReference type="EMBL" id="CM007650">
    <property type="protein sequence ID" value="ONM58901.1"/>
    <property type="molecule type" value="Genomic_DNA"/>
</dbReference>
<name>A0A1D6H5M9_MAIZE</name>
<evidence type="ECO:0000313" key="5">
    <source>
        <dbReference type="EMBL" id="ONM58900.1"/>
    </source>
</evidence>
<gene>
    <name evidence="2" type="ORF">ZEAMMB73_Zm00001d016146</name>
    <name evidence="5" type="ORF">ZEAMMB73_Zm00001d021859</name>
    <name evidence="4" type="ORF">ZEAMMB73_Zm00001d031642</name>
    <name evidence="3" type="ORF">ZEAMMB73_Zm00001d045707</name>
</gene>
<dbReference type="EMBL" id="CM000781">
    <property type="protein sequence ID" value="AQK70126.1"/>
    <property type="molecule type" value="Genomic_DNA"/>
</dbReference>
<dbReference type="EMBL" id="CM000781">
    <property type="protein sequence ID" value="AQK70127.1"/>
    <property type="molecule type" value="Genomic_DNA"/>
</dbReference>
<evidence type="ECO:0000313" key="2">
    <source>
        <dbReference type="EMBL" id="AQK70126.1"/>
    </source>
</evidence>
<evidence type="ECO:0000313" key="4">
    <source>
        <dbReference type="EMBL" id="ONM03340.1"/>
    </source>
</evidence>
<protein>
    <submittedName>
        <fullName evidence="2">Uncharacterized protein</fullName>
    </submittedName>
</protein>
<dbReference type="Pfam" id="PF00227">
    <property type="entry name" value="Proteasome"/>
    <property type="match status" value="1"/>
</dbReference>
<dbReference type="GO" id="GO:0051603">
    <property type="term" value="P:proteolysis involved in protein catabolic process"/>
    <property type="evidence" value="ECO:0007669"/>
    <property type="project" value="InterPro"/>
</dbReference>
<dbReference type="GO" id="GO:0005839">
    <property type="term" value="C:proteasome core complex"/>
    <property type="evidence" value="ECO:0007669"/>
    <property type="project" value="InterPro"/>
</dbReference>
<dbReference type="EMBL" id="CM007647">
    <property type="protein sequence ID" value="ONM03342.1"/>
    <property type="molecule type" value="Genomic_DNA"/>
</dbReference>
<sequence>MGKNVSNAKTFLGKRYTEDIELDDAIHTAILTLKEGYEGQISSNNIEIGIIRADREFKVLSPSEIKDFLEEVE</sequence>
<dbReference type="ExpressionAtlas" id="A0A1D6H5M9">
    <property type="expression patterns" value="baseline and differential"/>
</dbReference>
<proteinExistence type="predicted"/>
<dbReference type="InterPro" id="IPR001353">
    <property type="entry name" value="Proteasome_sua/b"/>
</dbReference>
<evidence type="ECO:0000256" key="1">
    <source>
        <dbReference type="ARBA" id="ARBA00026071"/>
    </source>
</evidence>
<dbReference type="SUPFAM" id="SSF56235">
    <property type="entry name" value="N-terminal nucleophile aminohydrolases (Ntn hydrolases)"/>
    <property type="match status" value="1"/>
</dbReference>
<comment type="subunit">
    <text evidence="1">The 26S proteasome consists of a 20S proteasome core and two 19S regulatory subunits. The 20S proteasome core is composed of 28 subunits that are arranged in four stacked rings, resulting in a barrel-shaped structure. The two end rings are each formed by seven alpha subunits, and the two central rings are each formed by seven beta subunits. The catalytic chamber with the active sites is on the inside of the barrel.</text>
</comment>
<dbReference type="EMBL" id="CM007647">
    <property type="protein sequence ID" value="ONM03340.1"/>
    <property type="molecule type" value="Genomic_DNA"/>
</dbReference>
<reference evidence="2" key="1">
    <citation type="submission" date="2015-12" db="EMBL/GenBank/DDBJ databases">
        <title>Update maize B73 reference genome by single molecule sequencing technologies.</title>
        <authorList>
            <consortium name="Maize Genome Sequencing Project"/>
            <person name="Ware D."/>
        </authorList>
    </citation>
    <scope>NUCLEOTIDE SEQUENCE</scope>
    <source>
        <tissue evidence="2">Seedling</tissue>
    </source>
</reference>
<accession>A0A1D6H5M9</accession>
<evidence type="ECO:0000313" key="3">
    <source>
        <dbReference type="EMBL" id="AQL03023.1"/>
    </source>
</evidence>
<dbReference type="EMBL" id="CM000785">
    <property type="protein sequence ID" value="AQL03023.1"/>
    <property type="molecule type" value="Genomic_DNA"/>
</dbReference>
<dbReference type="EMBL" id="CM007650">
    <property type="protein sequence ID" value="ONM58900.1"/>
    <property type="molecule type" value="Genomic_DNA"/>
</dbReference>